<dbReference type="Gene3D" id="2.30.40.10">
    <property type="entry name" value="Urease, subunit C, domain 1"/>
    <property type="match status" value="1"/>
</dbReference>
<dbReference type="NCBIfam" id="TIGR00221">
    <property type="entry name" value="nagA"/>
    <property type="match status" value="1"/>
</dbReference>
<feature type="binding site" evidence="7">
    <location>
        <position position="198"/>
    </location>
    <ligand>
        <name>Zn(2+)</name>
        <dbReference type="ChEBI" id="CHEBI:29105"/>
    </ligand>
</feature>
<dbReference type="GO" id="GO:0006046">
    <property type="term" value="P:N-acetylglucosamine catabolic process"/>
    <property type="evidence" value="ECO:0007669"/>
    <property type="project" value="TreeGrafter"/>
</dbReference>
<dbReference type="GO" id="GO:0046872">
    <property type="term" value="F:metal ion binding"/>
    <property type="evidence" value="ECO:0007669"/>
    <property type="project" value="UniProtKB-KW"/>
</dbReference>
<evidence type="ECO:0000313" key="9">
    <source>
        <dbReference type="EMBL" id="RNI33521.1"/>
    </source>
</evidence>
<dbReference type="SUPFAM" id="SSF51556">
    <property type="entry name" value="Metallo-dependent hydrolases"/>
    <property type="match status" value="1"/>
</dbReference>
<gene>
    <name evidence="9" type="primary">nagA</name>
    <name evidence="9" type="ORF">EFY79_18955</name>
</gene>
<evidence type="ECO:0000313" key="10">
    <source>
        <dbReference type="Proteomes" id="UP000267223"/>
    </source>
</evidence>
<feature type="active site" description="Proton donor/acceptor" evidence="6">
    <location>
        <position position="281"/>
    </location>
</feature>
<dbReference type="PANTHER" id="PTHR11113:SF14">
    <property type="entry name" value="N-ACETYLGLUCOSAMINE-6-PHOSPHATE DEACETYLASE"/>
    <property type="match status" value="1"/>
</dbReference>
<dbReference type="FunFam" id="3.20.20.140:FF:000004">
    <property type="entry name" value="N-acetylglucosamine-6-phosphate deacetylase"/>
    <property type="match status" value="1"/>
</dbReference>
<sequence length="402" mass="43692">MPEQIIKIINGRIIISDQILEHETIVISGKKILSIDKEDKEVAGAKVIDAKGNYVSPGFIDIHVHGGGGHDFMDGSESGFLKIAETHAQYGTTSMFPTTLTSSKEELFQTLAIYKNANKKNSRGAQFLGMHLEGPYISTNQKGAQDGRYIRNPDPSEYKEILSATSSIKRWSSAPELRGSIELGKYLASKNILPAIAHTDAIYEEVLEAFENGYSLITHLYSAMTGVTRRNAFRFAGVIESAYLIDGMDVEIIADGVHLPAPLLKLVYKIKGANRIALITDAMRAAGMPEGESVLGSLHNGLKVIVEDGVAKLPDRSSFAGSVATTIRLLKTMVTIAGVPLTDAVKMLTMTPARIMNVLETKGELSPGKDADIVIFDDEFTVEKTMVQGRIVYSRGEAPFNS</sequence>
<evidence type="ECO:0000256" key="6">
    <source>
        <dbReference type="PIRSR" id="PIRSR038994-1"/>
    </source>
</evidence>
<dbReference type="PANTHER" id="PTHR11113">
    <property type="entry name" value="N-ACETYLGLUCOSAMINE-6-PHOSPHATE DEACETYLASE"/>
    <property type="match status" value="1"/>
</dbReference>
<keyword evidence="2 7" id="KW-0479">Metal-binding</keyword>
<dbReference type="CDD" id="cd00854">
    <property type="entry name" value="NagA"/>
    <property type="match status" value="1"/>
</dbReference>
<dbReference type="EMBL" id="RJJR01000019">
    <property type="protein sequence ID" value="RNI33521.1"/>
    <property type="molecule type" value="Genomic_DNA"/>
</dbReference>
<evidence type="ECO:0000259" key="8">
    <source>
        <dbReference type="Pfam" id="PF01979"/>
    </source>
</evidence>
<feature type="binding site" evidence="7">
    <location>
        <position position="133"/>
    </location>
    <ligand>
        <name>Zn(2+)</name>
        <dbReference type="ChEBI" id="CHEBI:29105"/>
    </ligand>
</feature>
<dbReference type="EC" id="3.5.1.25" evidence="9"/>
<dbReference type="OrthoDB" id="9776488at2"/>
<dbReference type="SUPFAM" id="SSF51338">
    <property type="entry name" value="Composite domain of metallo-dependent hydrolases"/>
    <property type="match status" value="1"/>
</dbReference>
<evidence type="ECO:0000256" key="4">
    <source>
        <dbReference type="ARBA" id="ARBA00023277"/>
    </source>
</evidence>
<dbReference type="GO" id="GO:0008448">
    <property type="term" value="F:N-acetylglucosamine-6-phosphate deacetylase activity"/>
    <property type="evidence" value="ECO:0007669"/>
    <property type="project" value="UniProtKB-EC"/>
</dbReference>
<comment type="cofactor">
    <cofactor evidence="7">
        <name>a divalent metal cation</name>
        <dbReference type="ChEBI" id="CHEBI:60240"/>
    </cofactor>
    <text evidence="7">Binds 1 divalent metal cation per subunit.</text>
</comment>
<comment type="caution">
    <text evidence="9">The sequence shown here is derived from an EMBL/GenBank/DDBJ whole genome shotgun (WGS) entry which is preliminary data.</text>
</comment>
<dbReference type="AlphaFoldDB" id="A0A3M9N6V9"/>
<feature type="binding site" evidence="7">
    <location>
        <position position="219"/>
    </location>
    <ligand>
        <name>Zn(2+)</name>
        <dbReference type="ChEBI" id="CHEBI:29105"/>
    </ligand>
</feature>
<evidence type="ECO:0000256" key="7">
    <source>
        <dbReference type="PIRSR" id="PIRSR038994-3"/>
    </source>
</evidence>
<proteinExistence type="inferred from homology"/>
<evidence type="ECO:0000256" key="1">
    <source>
        <dbReference type="ARBA" id="ARBA00010716"/>
    </source>
</evidence>
<dbReference type="InterPro" id="IPR006680">
    <property type="entry name" value="Amidohydro-rel"/>
</dbReference>
<dbReference type="Pfam" id="PF01979">
    <property type="entry name" value="Amidohydro_1"/>
    <property type="match status" value="1"/>
</dbReference>
<accession>A0A3M9N6V9</accession>
<evidence type="ECO:0000256" key="2">
    <source>
        <dbReference type="ARBA" id="ARBA00022723"/>
    </source>
</evidence>
<keyword evidence="4 5" id="KW-0119">Carbohydrate metabolism</keyword>
<keyword evidence="3 5" id="KW-0378">Hydrolase</keyword>
<feature type="domain" description="Amidohydrolase-related" evidence="8">
    <location>
        <begin position="54"/>
        <end position="392"/>
    </location>
</feature>
<reference evidence="9 10" key="1">
    <citation type="submission" date="2018-11" db="EMBL/GenBank/DDBJ databases">
        <title>Draft genome sequence of Ferruginibacter sp. BO-59.</title>
        <authorList>
            <person name="Im W.T."/>
        </authorList>
    </citation>
    <scope>NUCLEOTIDE SEQUENCE [LARGE SCALE GENOMIC DNA]</scope>
    <source>
        <strain evidence="9 10">BO-59</strain>
    </source>
</reference>
<keyword evidence="10" id="KW-1185">Reference proteome</keyword>
<organism evidence="9 10">
    <name type="scientific">Hanamia caeni</name>
    <dbReference type="NCBI Taxonomy" id="2294116"/>
    <lineage>
        <taxon>Bacteria</taxon>
        <taxon>Pseudomonadati</taxon>
        <taxon>Bacteroidota</taxon>
        <taxon>Chitinophagia</taxon>
        <taxon>Chitinophagales</taxon>
        <taxon>Chitinophagaceae</taxon>
        <taxon>Hanamia</taxon>
    </lineage>
</organism>
<dbReference type="Proteomes" id="UP000267223">
    <property type="component" value="Unassembled WGS sequence"/>
</dbReference>
<dbReference type="Gene3D" id="3.20.20.140">
    <property type="entry name" value="Metal-dependent hydrolases"/>
    <property type="match status" value="1"/>
</dbReference>
<evidence type="ECO:0000256" key="3">
    <source>
        <dbReference type="ARBA" id="ARBA00022801"/>
    </source>
</evidence>
<dbReference type="InterPro" id="IPR003764">
    <property type="entry name" value="GlcNAc_6-P_deAcase"/>
</dbReference>
<name>A0A3M9N6V9_9BACT</name>
<comment type="similarity">
    <text evidence="1 5">Belongs to the metallo-dependent hydrolases superfamily. NagA family.</text>
</comment>
<dbReference type="PIRSF" id="PIRSF038994">
    <property type="entry name" value="NagA"/>
    <property type="match status" value="1"/>
</dbReference>
<protein>
    <submittedName>
        <fullName evidence="9">N-acetylglucosamine-6-phosphate deacetylase</fullName>
        <ecNumber evidence="9">3.5.1.25</ecNumber>
    </submittedName>
</protein>
<dbReference type="RefSeq" id="WP_123122325.1">
    <property type="nucleotide sequence ID" value="NZ_RJJR01000019.1"/>
</dbReference>
<dbReference type="InterPro" id="IPR011059">
    <property type="entry name" value="Metal-dep_hydrolase_composite"/>
</dbReference>
<dbReference type="InterPro" id="IPR032466">
    <property type="entry name" value="Metal_Hydrolase"/>
</dbReference>
<evidence type="ECO:0000256" key="5">
    <source>
        <dbReference type="PIRNR" id="PIRNR038994"/>
    </source>
</evidence>